<dbReference type="Proteomes" id="UP000182229">
    <property type="component" value="Unassembled WGS sequence"/>
</dbReference>
<accession>A0A1L9BBF9</accession>
<reference evidence="2 3" key="2">
    <citation type="submission" date="2016-12" db="EMBL/GenBank/DDBJ databases">
        <title>Draft Genome Sequence of Cystobacter ferrugineus Strain Cbfe23.</title>
        <authorList>
            <person name="Akbar S."/>
            <person name="Dowd S.E."/>
            <person name="Stevens D.C."/>
        </authorList>
    </citation>
    <scope>NUCLEOTIDE SEQUENCE [LARGE SCALE GENOMIC DNA]</scope>
    <source>
        <strain evidence="2 3">Cbfe23</strain>
    </source>
</reference>
<dbReference type="STRING" id="83449.BON30_18735"/>
<dbReference type="EMBL" id="MPIN01000004">
    <property type="protein sequence ID" value="OJH39533.1"/>
    <property type="molecule type" value="Genomic_DNA"/>
</dbReference>
<dbReference type="AlphaFoldDB" id="A0A1L9BBF9"/>
<keyword evidence="3" id="KW-1185">Reference proteome</keyword>
<evidence type="ECO:0000313" key="2">
    <source>
        <dbReference type="EMBL" id="OJH39533.1"/>
    </source>
</evidence>
<gene>
    <name evidence="2" type="ORF">BON30_18735</name>
</gene>
<evidence type="ECO:0000256" key="1">
    <source>
        <dbReference type="SAM" id="MobiDB-lite"/>
    </source>
</evidence>
<protein>
    <submittedName>
        <fullName evidence="2">Uncharacterized protein</fullName>
    </submittedName>
</protein>
<evidence type="ECO:0000313" key="3">
    <source>
        <dbReference type="Proteomes" id="UP000182229"/>
    </source>
</evidence>
<organism evidence="2 3">
    <name type="scientific">Cystobacter ferrugineus</name>
    <dbReference type="NCBI Taxonomy" id="83449"/>
    <lineage>
        <taxon>Bacteria</taxon>
        <taxon>Pseudomonadati</taxon>
        <taxon>Myxococcota</taxon>
        <taxon>Myxococcia</taxon>
        <taxon>Myxococcales</taxon>
        <taxon>Cystobacterineae</taxon>
        <taxon>Archangiaceae</taxon>
        <taxon>Cystobacter</taxon>
    </lineage>
</organism>
<feature type="region of interest" description="Disordered" evidence="1">
    <location>
        <begin position="1"/>
        <end position="25"/>
    </location>
</feature>
<reference evidence="3" key="1">
    <citation type="submission" date="2016-11" db="EMBL/GenBank/DDBJ databases">
        <authorList>
            <person name="Shukria A."/>
            <person name="Stevens D.C."/>
        </authorList>
    </citation>
    <scope>NUCLEOTIDE SEQUENCE [LARGE SCALE GENOMIC DNA]</scope>
    <source>
        <strain evidence="3">Cbfe23</strain>
    </source>
</reference>
<dbReference type="RefSeq" id="WP_071899704.1">
    <property type="nucleotide sequence ID" value="NZ_MPIN01000004.1"/>
</dbReference>
<comment type="caution">
    <text evidence="2">The sequence shown here is derived from an EMBL/GenBank/DDBJ whole genome shotgun (WGS) entry which is preliminary data.</text>
</comment>
<name>A0A1L9BBF9_9BACT</name>
<sequence>MNGWRFDESYGIPGLDEQPHQTLSSREVECREALSHGRGKGDQVRLQVDKYGSVSNVPGLQAMNNGGGYVGY</sequence>
<proteinExistence type="predicted"/>